<evidence type="ECO:0000313" key="1">
    <source>
        <dbReference type="EMBL" id="GIG33036.1"/>
    </source>
</evidence>
<gene>
    <name evidence="1" type="ORF">Col01nite_21950</name>
</gene>
<evidence type="ECO:0008006" key="3">
    <source>
        <dbReference type="Google" id="ProtNLM"/>
    </source>
</evidence>
<keyword evidence="2" id="KW-1185">Reference proteome</keyword>
<comment type="caution">
    <text evidence="1">The sequence shown here is derived from an EMBL/GenBank/DDBJ whole genome shotgun (WGS) entry which is preliminary data.</text>
</comment>
<sequence length="68" mass="7757">MMDKDTRKVLREAERQGFEVRVSKTGHPMVYRDGVFVTQAASTSSDHRGIRNLIAALRRAGFAWPPKR</sequence>
<organism evidence="1 2">
    <name type="scientific">Cellulomonas oligotrophica</name>
    <dbReference type="NCBI Taxonomy" id="931536"/>
    <lineage>
        <taxon>Bacteria</taxon>
        <taxon>Bacillati</taxon>
        <taxon>Actinomycetota</taxon>
        <taxon>Actinomycetes</taxon>
        <taxon>Micrococcales</taxon>
        <taxon>Cellulomonadaceae</taxon>
        <taxon>Cellulomonas</taxon>
    </lineage>
</organism>
<evidence type="ECO:0000313" key="2">
    <source>
        <dbReference type="Proteomes" id="UP000618382"/>
    </source>
</evidence>
<protein>
    <recommendedName>
        <fullName evidence="3">HicA-like toxin</fullName>
    </recommendedName>
</protein>
<accession>A0ABQ4DBD0</accession>
<reference evidence="1 2" key="1">
    <citation type="submission" date="2021-01" db="EMBL/GenBank/DDBJ databases">
        <title>Whole genome shotgun sequence of Cellulomonas oligotrophica NBRC 109435.</title>
        <authorList>
            <person name="Komaki H."/>
            <person name="Tamura T."/>
        </authorList>
    </citation>
    <scope>NUCLEOTIDE SEQUENCE [LARGE SCALE GENOMIC DNA]</scope>
    <source>
        <strain evidence="1 2">NBRC 109435</strain>
    </source>
</reference>
<dbReference type="Proteomes" id="UP000618382">
    <property type="component" value="Unassembled WGS sequence"/>
</dbReference>
<name>A0ABQ4DBD0_9CELL</name>
<dbReference type="EMBL" id="BONN01000005">
    <property type="protein sequence ID" value="GIG33036.1"/>
    <property type="molecule type" value="Genomic_DNA"/>
</dbReference>
<proteinExistence type="predicted"/>